<name>A0AAX3LSZ0_9RHOB</name>
<accession>A0AAX3LSZ0</accession>
<evidence type="ECO:0000313" key="1">
    <source>
        <dbReference type="EMBL" id="WCE71396.1"/>
    </source>
</evidence>
<dbReference type="AlphaFoldDB" id="A0AAX3LSZ0"/>
<reference evidence="1" key="1">
    <citation type="submission" date="2023-01" db="EMBL/GenBank/DDBJ databases">
        <title>Comparative genomic analysis of cold water coral derived Sulfitobacter faviae: insights into their metabolism and habitat adaptation.</title>
        <authorList>
            <person name="Guo Y."/>
            <person name="Lin S."/>
            <person name="Huang Z."/>
            <person name="Tang K."/>
            <person name="Wang X."/>
        </authorList>
    </citation>
    <scope>NUCLEOTIDE SEQUENCE</scope>
    <source>
        <strain evidence="1">SCSIO W_1865</strain>
    </source>
</reference>
<dbReference type="SUPFAM" id="SSF103025">
    <property type="entry name" value="Folate-binding domain"/>
    <property type="match status" value="1"/>
</dbReference>
<dbReference type="RefSeq" id="WP_271689576.1">
    <property type="nucleotide sequence ID" value="NZ_CP116423.1"/>
</dbReference>
<evidence type="ECO:0000313" key="2">
    <source>
        <dbReference type="Proteomes" id="UP001210770"/>
    </source>
</evidence>
<dbReference type="EMBL" id="CP116423">
    <property type="protein sequence ID" value="WCE71396.1"/>
    <property type="molecule type" value="Genomic_DNA"/>
</dbReference>
<proteinExistence type="predicted"/>
<sequence>MVELKAQTPFGDLLPLHIGEMTMTARDLGQLTVLGVFDRAGLTKALETAHGVALPDPLQSTAKGDVQCLWFGREEALLVGPVPDEALAKHAALVDVSDGWAVAELQGPGAEDVLARLAPVDLRAAAFNSGQTLRSPLRDMPAAITRTDTGFLLMVYRSMAATLVQELRRAMEAVASRR</sequence>
<dbReference type="Gene3D" id="3.30.70.1520">
    <property type="entry name" value="Heterotetrameric sarcosine oxidase"/>
    <property type="match status" value="1"/>
</dbReference>
<organism evidence="1 2">
    <name type="scientific">Sulfitobacter faviae</name>
    <dbReference type="NCBI Taxonomy" id="1775881"/>
    <lineage>
        <taxon>Bacteria</taxon>
        <taxon>Pseudomonadati</taxon>
        <taxon>Pseudomonadota</taxon>
        <taxon>Alphaproteobacteria</taxon>
        <taxon>Rhodobacterales</taxon>
        <taxon>Roseobacteraceae</taxon>
        <taxon>Sulfitobacter</taxon>
    </lineage>
</organism>
<dbReference type="InterPro" id="IPR027266">
    <property type="entry name" value="TrmE/GcvT-like"/>
</dbReference>
<dbReference type="Proteomes" id="UP001210770">
    <property type="component" value="Chromosome"/>
</dbReference>
<dbReference type="Gene3D" id="3.30.1360.120">
    <property type="entry name" value="Probable tRNA modification gtpase trme, domain 1"/>
    <property type="match status" value="1"/>
</dbReference>
<protein>
    <submittedName>
        <fullName evidence="1">Sarcosine oxidase subunit gamma</fullName>
    </submittedName>
</protein>
<gene>
    <name evidence="1" type="ORF">PL336_06045</name>
</gene>